<keyword evidence="9" id="KW-0256">Endoplasmic reticulum</keyword>
<keyword evidence="8" id="KW-1000">Mitochondrion outer membrane</keyword>
<dbReference type="GO" id="GO:0004364">
    <property type="term" value="F:glutathione transferase activity"/>
    <property type="evidence" value="ECO:0007669"/>
    <property type="project" value="UniProtKB-EC"/>
</dbReference>
<proteinExistence type="inferred from homology"/>
<evidence type="ECO:0000256" key="9">
    <source>
        <dbReference type="ARBA" id="ARBA00022824"/>
    </source>
</evidence>
<dbReference type="InterPro" id="IPR023352">
    <property type="entry name" value="MAPEG-like_dom_sf"/>
</dbReference>
<keyword evidence="6" id="KW-0808">Transferase</keyword>
<dbReference type="SUPFAM" id="SSF161084">
    <property type="entry name" value="MAPEG domain-like"/>
    <property type="match status" value="1"/>
</dbReference>
<dbReference type="InterPro" id="IPR001129">
    <property type="entry name" value="Membr-assoc_MAPEG"/>
</dbReference>
<comment type="function">
    <text evidence="1">Conjugation of reduced glutathione to a wide number of exogenous and endogenous hydrophobic electrophiles.</text>
</comment>
<keyword evidence="11" id="KW-0007">Acetylation</keyword>
<dbReference type="FunFam" id="1.20.120.550:FF:000002">
    <property type="entry name" value="Microsomal glutathione S-transferase 1"/>
    <property type="match status" value="1"/>
</dbReference>
<dbReference type="Proteomes" id="UP001177744">
    <property type="component" value="Unassembled WGS sequence"/>
</dbReference>
<comment type="similarity">
    <text evidence="4">Belongs to the MAPEG family.</text>
</comment>
<reference evidence="18" key="1">
    <citation type="submission" date="2023-06" db="EMBL/GenBank/DDBJ databases">
        <title>Reference genome for the Northern bat (Eptesicus nilssonii), a most northern bat species.</title>
        <authorList>
            <person name="Laine V.N."/>
            <person name="Pulliainen A.T."/>
            <person name="Lilley T.M."/>
        </authorList>
    </citation>
    <scope>NUCLEOTIDE SEQUENCE</scope>
    <source>
        <strain evidence="18">BLF_Eptnil</strain>
        <tissue evidence="18">Kidney</tissue>
    </source>
</reference>
<keyword evidence="10" id="KW-1133">Transmembrane helix</keyword>
<evidence type="ECO:0000313" key="18">
    <source>
        <dbReference type="EMBL" id="KAK1341342.1"/>
    </source>
</evidence>
<comment type="caution">
    <text evidence="18">The sequence shown here is derived from an EMBL/GenBank/DDBJ whole genome shotgun (WGS) entry which is preliminary data.</text>
</comment>
<dbReference type="AlphaFoldDB" id="A0AA40LRI0"/>
<dbReference type="PANTHER" id="PTHR10689">
    <property type="entry name" value="MICROSOMAL GLUTATHIONE S-TRANSFERASE 1"/>
    <property type="match status" value="1"/>
</dbReference>
<feature type="region of interest" description="Disordered" evidence="17">
    <location>
        <begin position="1"/>
        <end position="24"/>
    </location>
</feature>
<evidence type="ECO:0000256" key="11">
    <source>
        <dbReference type="ARBA" id="ARBA00022990"/>
    </source>
</evidence>
<dbReference type="GO" id="GO:0005789">
    <property type="term" value="C:endoplasmic reticulum membrane"/>
    <property type="evidence" value="ECO:0007669"/>
    <property type="project" value="UniProtKB-SubCell"/>
</dbReference>
<dbReference type="Pfam" id="PF01124">
    <property type="entry name" value="MAPEG"/>
    <property type="match status" value="1"/>
</dbReference>
<gene>
    <name evidence="18" type="ORF">QTO34_017747</name>
</gene>
<evidence type="ECO:0000256" key="13">
    <source>
        <dbReference type="ARBA" id="ARBA00023136"/>
    </source>
</evidence>
<sequence length="286" mass="31187">MEAAVRGRLQTHSQGPGGQPMEAAVRGLLPDPRPGSGMKLIMAADCGRLPDPRPVSGLEEDLAGGQSRLLGQQAGLLAAFSQRQPSLGLGDSCGPGRRHLVSMGAAIFVADPDGTPVGVLSLACTLSQSGTPWIKFEKMVDLAQLMENEVFMAFASYTTIVLSKMMFMSTATAFYRLTRKVFANPEDCASFGKGENAKKYLRVDDRVERVRRAHLNDLENIVPFLGIGLLYSLSGPDLSTAILHFRLLLEHGSTTQFHICYPFPSQIVLWLFLLAMELLCQWLTDC</sequence>
<keyword evidence="7" id="KW-0812">Transmembrane</keyword>
<evidence type="ECO:0000256" key="14">
    <source>
        <dbReference type="ARBA" id="ARBA00038540"/>
    </source>
</evidence>
<organism evidence="18 19">
    <name type="scientific">Cnephaeus nilssonii</name>
    <name type="common">Northern bat</name>
    <name type="synonym">Eptesicus nilssonii</name>
    <dbReference type="NCBI Taxonomy" id="3371016"/>
    <lineage>
        <taxon>Eukaryota</taxon>
        <taxon>Metazoa</taxon>
        <taxon>Chordata</taxon>
        <taxon>Craniata</taxon>
        <taxon>Vertebrata</taxon>
        <taxon>Euteleostomi</taxon>
        <taxon>Mammalia</taxon>
        <taxon>Eutheria</taxon>
        <taxon>Laurasiatheria</taxon>
        <taxon>Chiroptera</taxon>
        <taxon>Yangochiroptera</taxon>
        <taxon>Vespertilionidae</taxon>
        <taxon>Cnephaeus</taxon>
    </lineage>
</organism>
<comment type="catalytic activity">
    <reaction evidence="16">
        <text>RX + glutathione = an S-substituted glutathione + a halide anion + H(+)</text>
        <dbReference type="Rhea" id="RHEA:16437"/>
        <dbReference type="ChEBI" id="CHEBI:15378"/>
        <dbReference type="ChEBI" id="CHEBI:16042"/>
        <dbReference type="ChEBI" id="CHEBI:17792"/>
        <dbReference type="ChEBI" id="CHEBI:57925"/>
        <dbReference type="ChEBI" id="CHEBI:90779"/>
        <dbReference type="EC" id="2.5.1.18"/>
    </reaction>
    <physiologicalReaction direction="left-to-right" evidence="16">
        <dbReference type="Rhea" id="RHEA:16438"/>
    </physiologicalReaction>
</comment>
<dbReference type="PANTHER" id="PTHR10689:SF6">
    <property type="entry name" value="MICROSOMAL GLUTATHIONE S-TRANSFERASE 1"/>
    <property type="match status" value="1"/>
</dbReference>
<comment type="subcellular location">
    <subcellularLocation>
        <location evidence="3">Endoplasmic reticulum membrane</location>
        <topology evidence="3">Multi-pass membrane protein</topology>
    </subcellularLocation>
    <subcellularLocation>
        <location evidence="2">Mitochondrion outer membrane</location>
    </subcellularLocation>
</comment>
<dbReference type="Gene3D" id="1.20.120.550">
    <property type="entry name" value="Membrane associated eicosanoid/glutathione metabolism-like domain"/>
    <property type="match status" value="1"/>
</dbReference>
<evidence type="ECO:0000256" key="15">
    <source>
        <dbReference type="ARBA" id="ARBA00039397"/>
    </source>
</evidence>
<evidence type="ECO:0000256" key="2">
    <source>
        <dbReference type="ARBA" id="ARBA00004294"/>
    </source>
</evidence>
<evidence type="ECO:0000313" key="19">
    <source>
        <dbReference type="Proteomes" id="UP001177744"/>
    </source>
</evidence>
<evidence type="ECO:0000256" key="12">
    <source>
        <dbReference type="ARBA" id="ARBA00023128"/>
    </source>
</evidence>
<keyword evidence="13" id="KW-0472">Membrane</keyword>
<accession>A0AA40LRI0</accession>
<evidence type="ECO:0000256" key="8">
    <source>
        <dbReference type="ARBA" id="ARBA00022787"/>
    </source>
</evidence>
<keyword evidence="12" id="KW-0496">Mitochondrion</keyword>
<keyword evidence="19" id="KW-1185">Reference proteome</keyword>
<dbReference type="InterPro" id="IPR040162">
    <property type="entry name" value="MGST1-like"/>
</dbReference>
<dbReference type="EC" id="2.5.1.18" evidence="5"/>
<evidence type="ECO:0000256" key="5">
    <source>
        <dbReference type="ARBA" id="ARBA00012452"/>
    </source>
</evidence>
<comment type="subunit">
    <text evidence="14">Homotrimer; The trimer binds only one molecule of glutathione.</text>
</comment>
<evidence type="ECO:0000256" key="10">
    <source>
        <dbReference type="ARBA" id="ARBA00022989"/>
    </source>
</evidence>
<evidence type="ECO:0000256" key="7">
    <source>
        <dbReference type="ARBA" id="ARBA00022692"/>
    </source>
</evidence>
<dbReference type="GO" id="GO:0005741">
    <property type="term" value="C:mitochondrial outer membrane"/>
    <property type="evidence" value="ECO:0007669"/>
    <property type="project" value="UniProtKB-SubCell"/>
</dbReference>
<evidence type="ECO:0000256" key="4">
    <source>
        <dbReference type="ARBA" id="ARBA00010459"/>
    </source>
</evidence>
<protein>
    <recommendedName>
        <fullName evidence="15">Microsomal glutathione S-transferase 1</fullName>
        <ecNumber evidence="5">2.5.1.18</ecNumber>
    </recommendedName>
</protein>
<evidence type="ECO:0000256" key="3">
    <source>
        <dbReference type="ARBA" id="ARBA00004477"/>
    </source>
</evidence>
<evidence type="ECO:0000256" key="17">
    <source>
        <dbReference type="SAM" id="MobiDB-lite"/>
    </source>
</evidence>
<evidence type="ECO:0000256" key="16">
    <source>
        <dbReference type="ARBA" id="ARBA00049385"/>
    </source>
</evidence>
<name>A0AA40LRI0_CNENI</name>
<evidence type="ECO:0000256" key="1">
    <source>
        <dbReference type="ARBA" id="ARBA00003701"/>
    </source>
</evidence>
<evidence type="ECO:0000256" key="6">
    <source>
        <dbReference type="ARBA" id="ARBA00022679"/>
    </source>
</evidence>
<dbReference type="EMBL" id="JAULJE010000007">
    <property type="protein sequence ID" value="KAK1341342.1"/>
    <property type="molecule type" value="Genomic_DNA"/>
</dbReference>